<keyword evidence="1" id="KW-1133">Transmembrane helix</keyword>
<gene>
    <name evidence="2" type="ORF">GCM10011372_04920</name>
</gene>
<reference evidence="2" key="1">
    <citation type="journal article" date="2014" name="Int. J. Syst. Evol. Microbiol.">
        <title>Complete genome sequence of Corynebacterium casei LMG S-19264T (=DSM 44701T), isolated from a smear-ripened cheese.</title>
        <authorList>
            <consortium name="US DOE Joint Genome Institute (JGI-PGF)"/>
            <person name="Walter F."/>
            <person name="Albersmeier A."/>
            <person name="Kalinowski J."/>
            <person name="Ruckert C."/>
        </authorList>
    </citation>
    <scope>NUCLEOTIDE SEQUENCE</scope>
    <source>
        <strain evidence="2">CGMCC 1.8984</strain>
    </source>
</reference>
<evidence type="ECO:0000313" key="2">
    <source>
        <dbReference type="EMBL" id="GGJ70087.1"/>
    </source>
</evidence>
<proteinExistence type="predicted"/>
<keyword evidence="1" id="KW-0472">Membrane</keyword>
<evidence type="ECO:0000313" key="3">
    <source>
        <dbReference type="Proteomes" id="UP000636956"/>
    </source>
</evidence>
<name>A0A917PBP9_9MICO</name>
<keyword evidence="3" id="KW-1185">Reference proteome</keyword>
<organism evidence="2 3">
    <name type="scientific">Agromyces bauzanensis</name>
    <dbReference type="NCBI Taxonomy" id="1308924"/>
    <lineage>
        <taxon>Bacteria</taxon>
        <taxon>Bacillati</taxon>
        <taxon>Actinomycetota</taxon>
        <taxon>Actinomycetes</taxon>
        <taxon>Micrococcales</taxon>
        <taxon>Microbacteriaceae</taxon>
        <taxon>Agromyces</taxon>
    </lineage>
</organism>
<sequence length="101" mass="11186">MLATLATTAVATQYAGPWAAGFGWVFFLIPIFWILVIGLVVFLVSRRRHAWAYGGPEGYGPPWARGATAESTLSERFAKGDIDETEYRARLEVLRANRPNA</sequence>
<dbReference type="RefSeq" id="WP_188741863.1">
    <property type="nucleotide sequence ID" value="NZ_BAABFW010000003.1"/>
</dbReference>
<accession>A0A917PBP9</accession>
<reference evidence="2" key="2">
    <citation type="submission" date="2020-09" db="EMBL/GenBank/DDBJ databases">
        <authorList>
            <person name="Sun Q."/>
            <person name="Zhou Y."/>
        </authorList>
    </citation>
    <scope>NUCLEOTIDE SEQUENCE</scope>
    <source>
        <strain evidence="2">CGMCC 1.8984</strain>
    </source>
</reference>
<comment type="caution">
    <text evidence="2">The sequence shown here is derived from an EMBL/GenBank/DDBJ whole genome shotgun (WGS) entry which is preliminary data.</text>
</comment>
<keyword evidence="1" id="KW-0812">Transmembrane</keyword>
<evidence type="ECO:0000256" key="1">
    <source>
        <dbReference type="SAM" id="Phobius"/>
    </source>
</evidence>
<dbReference type="Proteomes" id="UP000636956">
    <property type="component" value="Unassembled WGS sequence"/>
</dbReference>
<feature type="transmembrane region" description="Helical" evidence="1">
    <location>
        <begin position="25"/>
        <end position="44"/>
    </location>
</feature>
<evidence type="ECO:0008006" key="4">
    <source>
        <dbReference type="Google" id="ProtNLM"/>
    </source>
</evidence>
<dbReference type="AlphaFoldDB" id="A0A917PBP9"/>
<protein>
    <recommendedName>
        <fullName evidence="4">SHOCT domain-containing protein</fullName>
    </recommendedName>
</protein>
<dbReference type="EMBL" id="BMMD01000002">
    <property type="protein sequence ID" value="GGJ70087.1"/>
    <property type="molecule type" value="Genomic_DNA"/>
</dbReference>